<sequence>ARGSDGDGGQRHVHDALGRHQATPPGGRVPLQGDHRLRPPHVAVARHRGVLQVYRTTLVMNVPFVAVHFPVYESAKKLMRASEEDEGLVVQMLAGGLAGGVSAFLTNPLDVVKTRIQTEGVNSSTVYSMSEVQTMRMILRQEGLAALLSGAKARVMFHMPAAAVSWCTYESMKTLLRG</sequence>
<evidence type="ECO:0000256" key="9">
    <source>
        <dbReference type="RuleBase" id="RU000488"/>
    </source>
</evidence>
<dbReference type="InterPro" id="IPR023395">
    <property type="entry name" value="MCP_dom_sf"/>
</dbReference>
<dbReference type="PROSITE" id="PS50920">
    <property type="entry name" value="SOLCAR"/>
    <property type="match status" value="1"/>
</dbReference>
<evidence type="ECO:0000256" key="10">
    <source>
        <dbReference type="SAM" id="MobiDB-lite"/>
    </source>
</evidence>
<reference evidence="11" key="1">
    <citation type="submission" date="2014-05" db="EMBL/GenBank/DDBJ databases">
        <title>The transcriptome of the halophilic microalga Tetraselmis sp. GSL018 isolated from the Great Salt Lake, Utah.</title>
        <authorList>
            <person name="Jinkerson R.E."/>
            <person name="D'Adamo S."/>
            <person name="Posewitz M.C."/>
        </authorList>
    </citation>
    <scope>NUCLEOTIDE SEQUENCE</scope>
    <source>
        <strain evidence="11">GSL018</strain>
    </source>
</reference>
<evidence type="ECO:0000256" key="6">
    <source>
        <dbReference type="ARBA" id="ARBA00023128"/>
    </source>
</evidence>
<dbReference type="Gene3D" id="1.50.40.10">
    <property type="entry name" value="Mitochondrial carrier domain"/>
    <property type="match status" value="1"/>
</dbReference>
<evidence type="ECO:0000313" key="11">
    <source>
        <dbReference type="EMBL" id="JAC62518.1"/>
    </source>
</evidence>
<accession>A0A061QS41</accession>
<dbReference type="GO" id="GO:0031966">
    <property type="term" value="C:mitochondrial membrane"/>
    <property type="evidence" value="ECO:0007669"/>
    <property type="project" value="UniProtKB-SubCell"/>
</dbReference>
<feature type="repeat" description="Solcar" evidence="8">
    <location>
        <begin position="86"/>
        <end position="175"/>
    </location>
</feature>
<keyword evidence="4 8" id="KW-0812">Transmembrane</keyword>
<comment type="subcellular location">
    <subcellularLocation>
        <location evidence="1">Mitochondrion membrane</location>
        <topology evidence="1">Multi-pass membrane protein</topology>
    </subcellularLocation>
</comment>
<proteinExistence type="inferred from homology"/>
<name>A0A061QS41_9CHLO</name>
<evidence type="ECO:0000256" key="5">
    <source>
        <dbReference type="ARBA" id="ARBA00022989"/>
    </source>
</evidence>
<keyword evidence="3 9" id="KW-0813">Transport</keyword>
<keyword evidence="5" id="KW-1133">Transmembrane helix</keyword>
<evidence type="ECO:0000256" key="2">
    <source>
        <dbReference type="ARBA" id="ARBA00006375"/>
    </source>
</evidence>
<evidence type="ECO:0000256" key="4">
    <source>
        <dbReference type="ARBA" id="ARBA00022692"/>
    </source>
</evidence>
<dbReference type="SUPFAM" id="SSF103506">
    <property type="entry name" value="Mitochondrial carrier"/>
    <property type="match status" value="1"/>
</dbReference>
<dbReference type="Pfam" id="PF00153">
    <property type="entry name" value="Mito_carr"/>
    <property type="match status" value="1"/>
</dbReference>
<dbReference type="AlphaFoldDB" id="A0A061QS41"/>
<keyword evidence="7 8" id="KW-0472">Membrane</keyword>
<evidence type="ECO:0000256" key="1">
    <source>
        <dbReference type="ARBA" id="ARBA00004225"/>
    </source>
</evidence>
<feature type="non-terminal residue" evidence="11">
    <location>
        <position position="1"/>
    </location>
</feature>
<dbReference type="PANTHER" id="PTHR45758:SF4">
    <property type="entry name" value="MITOFERRIN-1"/>
    <property type="match status" value="1"/>
</dbReference>
<feature type="compositionally biased region" description="Basic and acidic residues" evidence="10">
    <location>
        <begin position="1"/>
        <end position="18"/>
    </location>
</feature>
<dbReference type="InterPro" id="IPR018108">
    <property type="entry name" value="MCP_transmembrane"/>
</dbReference>
<organism evidence="11">
    <name type="scientific">Tetraselmis sp. GSL018</name>
    <dbReference type="NCBI Taxonomy" id="582737"/>
    <lineage>
        <taxon>Eukaryota</taxon>
        <taxon>Viridiplantae</taxon>
        <taxon>Chlorophyta</taxon>
        <taxon>core chlorophytes</taxon>
        <taxon>Chlorodendrophyceae</taxon>
        <taxon>Chlorodendrales</taxon>
        <taxon>Chlorodendraceae</taxon>
        <taxon>Tetraselmis</taxon>
    </lineage>
</organism>
<evidence type="ECO:0000256" key="7">
    <source>
        <dbReference type="ARBA" id="ARBA00023136"/>
    </source>
</evidence>
<comment type="similarity">
    <text evidence="2 9">Belongs to the mitochondrial carrier (TC 2.A.29) family.</text>
</comment>
<dbReference type="GO" id="GO:0048250">
    <property type="term" value="P:iron import into the mitochondrion"/>
    <property type="evidence" value="ECO:0007669"/>
    <property type="project" value="TreeGrafter"/>
</dbReference>
<dbReference type="GO" id="GO:0015093">
    <property type="term" value="F:ferrous iron transmembrane transporter activity"/>
    <property type="evidence" value="ECO:0007669"/>
    <property type="project" value="TreeGrafter"/>
</dbReference>
<dbReference type="PANTHER" id="PTHR45758">
    <property type="entry name" value="MITOFERRIN-1-RELATED"/>
    <property type="match status" value="1"/>
</dbReference>
<evidence type="ECO:0000256" key="8">
    <source>
        <dbReference type="PROSITE-ProRule" id="PRU00282"/>
    </source>
</evidence>
<dbReference type="EMBL" id="GBEZ01024476">
    <property type="protein sequence ID" value="JAC62518.1"/>
    <property type="molecule type" value="Transcribed_RNA"/>
</dbReference>
<feature type="region of interest" description="Disordered" evidence="10">
    <location>
        <begin position="1"/>
        <end position="34"/>
    </location>
</feature>
<gene>
    <name evidence="11" type="primary">SLC25A28_37</name>
    <name evidence="11" type="ORF">TSPGSL018_23155</name>
</gene>
<evidence type="ECO:0000256" key="3">
    <source>
        <dbReference type="ARBA" id="ARBA00022448"/>
    </source>
</evidence>
<keyword evidence="6" id="KW-0496">Mitochondrion</keyword>
<protein>
    <submittedName>
        <fullName evidence="11">Solute carrier family 25 (Mitochondrial iron transporter), member 28/37</fullName>
    </submittedName>
</protein>